<reference evidence="2 3" key="1">
    <citation type="submission" date="2020-03" db="EMBL/GenBank/DDBJ databases">
        <title>Rubrivivax benzoatilyticus JA2 (sequenced after 10 years sub-culturing).</title>
        <authorList>
            <person name="Gupta D."/>
            <person name="Chintalapati S."/>
            <person name="Chintalapati V.R."/>
        </authorList>
    </citation>
    <scope>NUCLEOTIDE SEQUENCE [LARGE SCALE GENOMIC DNA]</scope>
    <source>
        <strain evidence="2 3">JA2-Mal</strain>
    </source>
</reference>
<dbReference type="EMBL" id="JAAOCD010000002">
    <property type="protein sequence ID" value="NHK97831.1"/>
    <property type="molecule type" value="Genomic_DNA"/>
</dbReference>
<evidence type="ECO:0000313" key="3">
    <source>
        <dbReference type="Proteomes" id="UP000802098"/>
    </source>
</evidence>
<dbReference type="RefSeq" id="WP_009857549.1">
    <property type="nucleotide sequence ID" value="NZ_JAAOCD010000002.1"/>
</dbReference>
<organism evidence="2 3">
    <name type="scientific">Rubrivivax benzoatilyticus</name>
    <dbReference type="NCBI Taxonomy" id="316997"/>
    <lineage>
        <taxon>Bacteria</taxon>
        <taxon>Pseudomonadati</taxon>
        <taxon>Pseudomonadota</taxon>
        <taxon>Betaproteobacteria</taxon>
        <taxon>Burkholderiales</taxon>
        <taxon>Sphaerotilaceae</taxon>
        <taxon>Rubrivivax</taxon>
    </lineage>
</organism>
<gene>
    <name evidence="2" type="ORF">G7087_05530</name>
</gene>
<evidence type="ECO:0000256" key="1">
    <source>
        <dbReference type="SAM" id="Phobius"/>
    </source>
</evidence>
<feature type="transmembrane region" description="Helical" evidence="1">
    <location>
        <begin position="69"/>
        <end position="88"/>
    </location>
</feature>
<protein>
    <submittedName>
        <fullName evidence="2">Uncharacterized protein</fullName>
    </submittedName>
</protein>
<dbReference type="Proteomes" id="UP000802098">
    <property type="component" value="Unassembled WGS sequence"/>
</dbReference>
<feature type="transmembrane region" description="Helical" evidence="1">
    <location>
        <begin position="44"/>
        <end position="63"/>
    </location>
</feature>
<keyword evidence="1" id="KW-0812">Transmembrane</keyword>
<feature type="transmembrane region" description="Helical" evidence="1">
    <location>
        <begin position="6"/>
        <end position="32"/>
    </location>
</feature>
<keyword evidence="1" id="KW-1133">Transmembrane helix</keyword>
<proteinExistence type="predicted"/>
<keyword evidence="3" id="KW-1185">Reference proteome</keyword>
<accession>A0ABX0HU52</accession>
<evidence type="ECO:0000313" key="2">
    <source>
        <dbReference type="EMBL" id="NHK97831.1"/>
    </source>
</evidence>
<keyword evidence="1" id="KW-0472">Membrane</keyword>
<name>A0ABX0HU52_9BURK</name>
<sequence length="93" mass="10113">MGPLDAFWHVLNFVLPALAVASLAAGAAKLLWRRELNTVSWARLARDASLANLAVLLAGLLLTRHDGRMLTYGAMVLACAATLWWRGFGPGRR</sequence>
<comment type="caution">
    <text evidence="2">The sequence shown here is derived from an EMBL/GenBank/DDBJ whole genome shotgun (WGS) entry which is preliminary data.</text>
</comment>